<protein>
    <submittedName>
        <fullName evidence="2">Uncharacterized protein</fullName>
    </submittedName>
</protein>
<evidence type="ECO:0000313" key="5">
    <source>
        <dbReference type="Proteomes" id="UP000251942"/>
    </source>
</evidence>
<dbReference type="EMBL" id="LNYB01000006">
    <property type="protein sequence ID" value="KTD04667.1"/>
    <property type="molecule type" value="Genomic_DNA"/>
</dbReference>
<name>A0A0W0UA33_9GAMM</name>
<accession>A0A0W0UA33</accession>
<reference evidence="3 5" key="2">
    <citation type="submission" date="2018-06" db="EMBL/GenBank/DDBJ databases">
        <authorList>
            <consortium name="Pathogen Informatics"/>
            <person name="Doyle S."/>
        </authorList>
    </citation>
    <scope>NUCLEOTIDE SEQUENCE [LARGE SCALE GENOMIC DNA]</scope>
    <source>
        <strain evidence="3 5">NCTC12022</strain>
    </source>
</reference>
<keyword evidence="1" id="KW-0812">Transmembrane</keyword>
<evidence type="ECO:0000313" key="3">
    <source>
        <dbReference type="EMBL" id="SPX59502.1"/>
    </source>
</evidence>
<keyword evidence="1" id="KW-0472">Membrane</keyword>
<dbReference type="PATRIC" id="fig|453.4.peg.141"/>
<reference evidence="2 4" key="1">
    <citation type="submission" date="2015-11" db="EMBL/GenBank/DDBJ databases">
        <title>Genomic analysis of 38 Legionella species identifies large and diverse effector repertoires.</title>
        <authorList>
            <person name="Burstein D."/>
            <person name="Amaro F."/>
            <person name="Zusman T."/>
            <person name="Lifshitz Z."/>
            <person name="Cohen O."/>
            <person name="Gilbert J.A."/>
            <person name="Pupko T."/>
            <person name="Shuman H.A."/>
            <person name="Segal G."/>
        </authorList>
    </citation>
    <scope>NUCLEOTIDE SEQUENCE [LARGE SCALE GENOMIC DNA]</scope>
    <source>
        <strain evidence="2 4">WO-44C</strain>
    </source>
</reference>
<evidence type="ECO:0000313" key="4">
    <source>
        <dbReference type="Proteomes" id="UP000054698"/>
    </source>
</evidence>
<gene>
    <name evidence="2" type="ORF">Lfee_0125</name>
    <name evidence="3" type="ORF">NCTC12022_00325</name>
</gene>
<evidence type="ECO:0000256" key="1">
    <source>
        <dbReference type="SAM" id="Phobius"/>
    </source>
</evidence>
<keyword evidence="4" id="KW-1185">Reference proteome</keyword>
<dbReference type="Proteomes" id="UP000054698">
    <property type="component" value="Unassembled WGS sequence"/>
</dbReference>
<dbReference type="AlphaFoldDB" id="A0A0W0UA33"/>
<keyword evidence="1" id="KW-1133">Transmembrane helix</keyword>
<feature type="transmembrane region" description="Helical" evidence="1">
    <location>
        <begin position="101"/>
        <end position="121"/>
    </location>
</feature>
<feature type="transmembrane region" description="Helical" evidence="1">
    <location>
        <begin position="61"/>
        <end position="81"/>
    </location>
</feature>
<proteinExistence type="predicted"/>
<evidence type="ECO:0000313" key="2">
    <source>
        <dbReference type="EMBL" id="KTD04667.1"/>
    </source>
</evidence>
<sequence length="155" mass="17772">MSNFLNKKIENFKKNKEKYYKELGYEINQDFIFFKPYQSFSDFGQELGSLPIKFWTCLLQAILDFFYVLVFLTFFSLTMLLPCPVESPDYLSQSLLSLSSTLYFMASAVMDTLATSVSLIIRTGITLFSLFVDGNAIELQDRPENSQSRAQALAI</sequence>
<dbReference type="Proteomes" id="UP000251942">
    <property type="component" value="Unassembled WGS sequence"/>
</dbReference>
<dbReference type="RefSeq" id="WP_058443346.1">
    <property type="nucleotide sequence ID" value="NZ_CAAAHT010000031.1"/>
</dbReference>
<dbReference type="EMBL" id="UASS01000001">
    <property type="protein sequence ID" value="SPX59502.1"/>
    <property type="molecule type" value="Genomic_DNA"/>
</dbReference>
<organism evidence="2 4">
    <name type="scientific">Legionella feeleii</name>
    <dbReference type="NCBI Taxonomy" id="453"/>
    <lineage>
        <taxon>Bacteria</taxon>
        <taxon>Pseudomonadati</taxon>
        <taxon>Pseudomonadota</taxon>
        <taxon>Gammaproteobacteria</taxon>
        <taxon>Legionellales</taxon>
        <taxon>Legionellaceae</taxon>
        <taxon>Legionella</taxon>
    </lineage>
</organism>